<dbReference type="InParanoid" id="A0A6P7FUF0"/>
<dbReference type="RefSeq" id="XP_028139946.1">
    <property type="nucleotide sequence ID" value="XM_028284145.1"/>
</dbReference>
<accession>A0A6P7FUF0</accession>
<protein>
    <submittedName>
        <fullName evidence="2">Cilia- and flagella-associated protein 251-like</fullName>
    </submittedName>
</protein>
<organism evidence="2">
    <name type="scientific">Diabrotica virgifera virgifera</name>
    <name type="common">western corn rootworm</name>
    <dbReference type="NCBI Taxonomy" id="50390"/>
    <lineage>
        <taxon>Eukaryota</taxon>
        <taxon>Metazoa</taxon>
        <taxon>Ecdysozoa</taxon>
        <taxon>Arthropoda</taxon>
        <taxon>Hexapoda</taxon>
        <taxon>Insecta</taxon>
        <taxon>Pterygota</taxon>
        <taxon>Neoptera</taxon>
        <taxon>Endopterygota</taxon>
        <taxon>Coleoptera</taxon>
        <taxon>Polyphaga</taxon>
        <taxon>Cucujiformia</taxon>
        <taxon>Chrysomeloidea</taxon>
        <taxon>Chrysomelidae</taxon>
        <taxon>Galerucinae</taxon>
        <taxon>Diabroticina</taxon>
        <taxon>Diabroticites</taxon>
        <taxon>Diabrotica</taxon>
    </lineage>
</organism>
<dbReference type="AlphaFoldDB" id="A0A6P7FUF0"/>
<feature type="compositionally biased region" description="Basic and acidic residues" evidence="1">
    <location>
        <begin position="1"/>
        <end position="59"/>
    </location>
</feature>
<sequence length="296" mass="35536">MDTTKAKKEIGKQEHDYRQVKKDDELTKKHENREEQPQDGRSEEEEQRRFEEEMLEWHNRQPKMNRSCTPKHSTLVGDDMVKEINKEEEKEEEDKGENDSSVQIEEEEETEAKREKEEQRNVQWQDTEESVLSALLFDEADKEEIKQNKKRKGDILEINEKFKKEKREENLTYSEETENERIQRKLKEVLEILNANGSIEGEKKAKARKLIGEITTIQNKTSQTQNQTTQREEEDTKCEQCKIKIKQERQKKETEKIIRVLNEGGNINHFSQIYKKKWEEKVYEKTKWEQGAYKTR</sequence>
<evidence type="ECO:0000313" key="2">
    <source>
        <dbReference type="RefSeq" id="XP_028139946.1"/>
    </source>
</evidence>
<gene>
    <name evidence="2" type="primary">LOC114334119</name>
</gene>
<feature type="region of interest" description="Disordered" evidence="1">
    <location>
        <begin position="1"/>
        <end position="179"/>
    </location>
</feature>
<name>A0A6P7FUF0_DIAVI</name>
<feature type="compositionally biased region" description="Basic and acidic residues" evidence="1">
    <location>
        <begin position="143"/>
        <end position="170"/>
    </location>
</feature>
<feature type="compositionally biased region" description="Basic and acidic residues" evidence="1">
    <location>
        <begin position="79"/>
        <end position="88"/>
    </location>
</feature>
<proteinExistence type="predicted"/>
<reference evidence="2" key="1">
    <citation type="submission" date="2025-08" db="UniProtKB">
        <authorList>
            <consortium name="RefSeq"/>
        </authorList>
    </citation>
    <scope>IDENTIFICATION</scope>
    <source>
        <tissue evidence="2">Whole insect</tissue>
    </source>
</reference>
<feature type="compositionally biased region" description="Basic and acidic residues" evidence="1">
    <location>
        <begin position="111"/>
        <end position="120"/>
    </location>
</feature>
<evidence type="ECO:0000256" key="1">
    <source>
        <dbReference type="SAM" id="MobiDB-lite"/>
    </source>
</evidence>
<feature type="compositionally biased region" description="Polar residues" evidence="1">
    <location>
        <begin position="62"/>
        <end position="72"/>
    </location>
</feature>